<organism evidence="6 7">
    <name type="scientific">Desulfurella multipotens</name>
    <dbReference type="NCBI Taxonomy" id="79269"/>
    <lineage>
        <taxon>Bacteria</taxon>
        <taxon>Pseudomonadati</taxon>
        <taxon>Campylobacterota</taxon>
        <taxon>Desulfurellia</taxon>
        <taxon>Desulfurellales</taxon>
        <taxon>Desulfurellaceae</taxon>
        <taxon>Desulfurella</taxon>
    </lineage>
</organism>
<evidence type="ECO:0000256" key="1">
    <source>
        <dbReference type="ARBA" id="ARBA00006739"/>
    </source>
</evidence>
<comment type="similarity">
    <text evidence="1">Belongs to the glycosyltransferase 2 family.</text>
</comment>
<keyword evidence="4" id="KW-0472">Membrane</keyword>
<dbReference type="PANTHER" id="PTHR43630:SF1">
    <property type="entry name" value="POLY-BETA-1,6-N-ACETYL-D-GLUCOSAMINE SYNTHASE"/>
    <property type="match status" value="1"/>
</dbReference>
<keyword evidence="4" id="KW-0812">Transmembrane</keyword>
<protein>
    <submittedName>
        <fullName evidence="6">Glycosyl transferase family 2</fullName>
    </submittedName>
</protein>
<reference evidence="7" key="1">
    <citation type="submission" date="2016-10" db="EMBL/GenBank/DDBJ databases">
        <authorList>
            <person name="Varghese N."/>
            <person name="Submissions S."/>
        </authorList>
    </citation>
    <scope>NUCLEOTIDE SEQUENCE [LARGE SCALE GENOMIC DNA]</scope>
    <source>
        <strain evidence="7">DSM 8415</strain>
    </source>
</reference>
<name>A0A1G6Q9L5_9BACT</name>
<keyword evidence="3 6" id="KW-0808">Transferase</keyword>
<dbReference type="Pfam" id="PF00535">
    <property type="entry name" value="Glycos_transf_2"/>
    <property type="match status" value="1"/>
</dbReference>
<evidence type="ECO:0000259" key="5">
    <source>
        <dbReference type="Pfam" id="PF00535"/>
    </source>
</evidence>
<proteinExistence type="inferred from homology"/>
<evidence type="ECO:0000313" key="7">
    <source>
        <dbReference type="Proteomes" id="UP000199411"/>
    </source>
</evidence>
<dbReference type="CDD" id="cd06423">
    <property type="entry name" value="CESA_like"/>
    <property type="match status" value="1"/>
</dbReference>
<evidence type="ECO:0000256" key="2">
    <source>
        <dbReference type="ARBA" id="ARBA00022676"/>
    </source>
</evidence>
<dbReference type="SUPFAM" id="SSF53448">
    <property type="entry name" value="Nucleotide-diphospho-sugar transferases"/>
    <property type="match status" value="1"/>
</dbReference>
<evidence type="ECO:0000256" key="3">
    <source>
        <dbReference type="ARBA" id="ARBA00022679"/>
    </source>
</evidence>
<dbReference type="PANTHER" id="PTHR43630">
    <property type="entry name" value="POLY-BETA-1,6-N-ACETYL-D-GLUCOSAMINE SYNTHASE"/>
    <property type="match status" value="1"/>
</dbReference>
<dbReference type="InterPro" id="IPR029044">
    <property type="entry name" value="Nucleotide-diphossugar_trans"/>
</dbReference>
<sequence>MIDSIYLAFINIITSHNSFLTFILMFTPFIVFFEGPLQLITMIGIFRFAKQQLAQSDLLTQLPHVSCCITCYSEGKSVINTIKSLTFQTYPGLIEIIAVVDGALQNKDTLLAVQSCKEFVENTTNRKLLIIPKWQRGGRVSSLNAALKIACGEIFMALDGDTSFDNNMVVNAVKHFNNDNVVAVSGNLRVRNASKSLATRLQALEYILSISAGKTGLSAFGIVNNISGAFGVF</sequence>
<dbReference type="EMBL" id="FMYU01000011">
    <property type="protein sequence ID" value="SDC88594.1"/>
    <property type="molecule type" value="Genomic_DNA"/>
</dbReference>
<dbReference type="InterPro" id="IPR001173">
    <property type="entry name" value="Glyco_trans_2-like"/>
</dbReference>
<dbReference type="Gene3D" id="3.90.550.10">
    <property type="entry name" value="Spore Coat Polysaccharide Biosynthesis Protein SpsA, Chain A"/>
    <property type="match status" value="1"/>
</dbReference>
<feature type="transmembrane region" description="Helical" evidence="4">
    <location>
        <begin position="6"/>
        <end position="33"/>
    </location>
</feature>
<keyword evidence="4" id="KW-1133">Transmembrane helix</keyword>
<evidence type="ECO:0000313" key="6">
    <source>
        <dbReference type="EMBL" id="SDC88594.1"/>
    </source>
</evidence>
<dbReference type="RefSeq" id="WP_216818764.1">
    <property type="nucleotide sequence ID" value="NZ_FMYU01000011.1"/>
</dbReference>
<gene>
    <name evidence="6" type="ORF">SAMN05660835_01523</name>
</gene>
<dbReference type="Proteomes" id="UP000199411">
    <property type="component" value="Unassembled WGS sequence"/>
</dbReference>
<accession>A0A1G6Q9L5</accession>
<feature type="domain" description="Glycosyltransferase 2-like" evidence="5">
    <location>
        <begin position="66"/>
        <end position="203"/>
    </location>
</feature>
<keyword evidence="2" id="KW-0328">Glycosyltransferase</keyword>
<evidence type="ECO:0000256" key="4">
    <source>
        <dbReference type="SAM" id="Phobius"/>
    </source>
</evidence>
<keyword evidence="7" id="KW-1185">Reference proteome</keyword>
<dbReference type="GO" id="GO:0016757">
    <property type="term" value="F:glycosyltransferase activity"/>
    <property type="evidence" value="ECO:0007669"/>
    <property type="project" value="UniProtKB-KW"/>
</dbReference>
<dbReference type="AlphaFoldDB" id="A0A1G6Q9L5"/>